<evidence type="ECO:0000313" key="2">
    <source>
        <dbReference type="Proteomes" id="UP001055811"/>
    </source>
</evidence>
<keyword evidence="2" id="KW-1185">Reference proteome</keyword>
<reference evidence="1 2" key="2">
    <citation type="journal article" date="2022" name="Mol. Ecol. Resour.">
        <title>The genomes of chicory, endive, great burdock and yacon provide insights into Asteraceae paleo-polyploidization history and plant inulin production.</title>
        <authorList>
            <person name="Fan W."/>
            <person name="Wang S."/>
            <person name="Wang H."/>
            <person name="Wang A."/>
            <person name="Jiang F."/>
            <person name="Liu H."/>
            <person name="Zhao H."/>
            <person name="Xu D."/>
            <person name="Zhang Y."/>
        </authorList>
    </citation>
    <scope>NUCLEOTIDE SEQUENCE [LARGE SCALE GENOMIC DNA]</scope>
    <source>
        <strain evidence="2">cv. Punajuju</strain>
        <tissue evidence="1">Leaves</tissue>
    </source>
</reference>
<accession>A0ACB9DTG7</accession>
<evidence type="ECO:0000313" key="1">
    <source>
        <dbReference type="EMBL" id="KAI3749613.1"/>
    </source>
</evidence>
<gene>
    <name evidence="1" type="ORF">L2E82_20227</name>
</gene>
<reference evidence="2" key="1">
    <citation type="journal article" date="2022" name="Mol. Ecol. Resour.">
        <title>The genomes of chicory, endive, great burdock and yacon provide insights into Asteraceae palaeo-polyploidization history and plant inulin production.</title>
        <authorList>
            <person name="Fan W."/>
            <person name="Wang S."/>
            <person name="Wang H."/>
            <person name="Wang A."/>
            <person name="Jiang F."/>
            <person name="Liu H."/>
            <person name="Zhao H."/>
            <person name="Xu D."/>
            <person name="Zhang Y."/>
        </authorList>
    </citation>
    <scope>NUCLEOTIDE SEQUENCE [LARGE SCALE GENOMIC DNA]</scope>
    <source>
        <strain evidence="2">cv. Punajuju</strain>
    </source>
</reference>
<dbReference type="Proteomes" id="UP001055811">
    <property type="component" value="Linkage Group LG04"/>
</dbReference>
<dbReference type="EMBL" id="CM042012">
    <property type="protein sequence ID" value="KAI3749613.1"/>
    <property type="molecule type" value="Genomic_DNA"/>
</dbReference>
<protein>
    <submittedName>
        <fullName evidence="1">Uncharacterized protein</fullName>
    </submittedName>
</protein>
<comment type="caution">
    <text evidence="1">The sequence shown here is derived from an EMBL/GenBank/DDBJ whole genome shotgun (WGS) entry which is preliminary data.</text>
</comment>
<name>A0ACB9DTG7_CICIN</name>
<sequence length="78" mass="8756">MECRSNYAVATCTFKATFIPVQTKQIVVVHLLPLFCISGTTHLERVPLSLFLSLHPNCVDVPELHPASLIRRKARNRG</sequence>
<proteinExistence type="predicted"/>
<organism evidence="1 2">
    <name type="scientific">Cichorium intybus</name>
    <name type="common">Chicory</name>
    <dbReference type="NCBI Taxonomy" id="13427"/>
    <lineage>
        <taxon>Eukaryota</taxon>
        <taxon>Viridiplantae</taxon>
        <taxon>Streptophyta</taxon>
        <taxon>Embryophyta</taxon>
        <taxon>Tracheophyta</taxon>
        <taxon>Spermatophyta</taxon>
        <taxon>Magnoliopsida</taxon>
        <taxon>eudicotyledons</taxon>
        <taxon>Gunneridae</taxon>
        <taxon>Pentapetalae</taxon>
        <taxon>asterids</taxon>
        <taxon>campanulids</taxon>
        <taxon>Asterales</taxon>
        <taxon>Asteraceae</taxon>
        <taxon>Cichorioideae</taxon>
        <taxon>Cichorieae</taxon>
        <taxon>Cichoriinae</taxon>
        <taxon>Cichorium</taxon>
    </lineage>
</organism>